<comment type="caution">
    <text evidence="1">The sequence shown here is derived from an EMBL/GenBank/DDBJ whole genome shotgun (WGS) entry which is preliminary data.</text>
</comment>
<accession>A0ACC2P480</accession>
<dbReference type="Proteomes" id="UP001239111">
    <property type="component" value="Chromosome 2"/>
</dbReference>
<organism evidence="1 2">
    <name type="scientific">Eretmocerus hayati</name>
    <dbReference type="NCBI Taxonomy" id="131215"/>
    <lineage>
        <taxon>Eukaryota</taxon>
        <taxon>Metazoa</taxon>
        <taxon>Ecdysozoa</taxon>
        <taxon>Arthropoda</taxon>
        <taxon>Hexapoda</taxon>
        <taxon>Insecta</taxon>
        <taxon>Pterygota</taxon>
        <taxon>Neoptera</taxon>
        <taxon>Endopterygota</taxon>
        <taxon>Hymenoptera</taxon>
        <taxon>Apocrita</taxon>
        <taxon>Proctotrupomorpha</taxon>
        <taxon>Chalcidoidea</taxon>
        <taxon>Aphelinidae</taxon>
        <taxon>Aphelininae</taxon>
        <taxon>Eretmocerus</taxon>
    </lineage>
</organism>
<proteinExistence type="predicted"/>
<dbReference type="EMBL" id="CM056742">
    <property type="protein sequence ID" value="KAJ8678119.1"/>
    <property type="molecule type" value="Genomic_DNA"/>
</dbReference>
<sequence>MGPPNSGNYQELENDNEQLLVKKNNEKDDRVQEKTLTKNPPDTKNNANQLGDKKFRFNVRGCIAAFTNQIVNTEAKDMNPRRCMGFQVFPPSTFYPISYRQWWRYFSETDANETMQFINQARAIHVWNRFSASQPVLVDSKVPYAVVARQYCPRIFTSCGLSF</sequence>
<name>A0ACC2P480_9HYME</name>
<protein>
    <submittedName>
        <fullName evidence="1">Uncharacterized protein</fullName>
    </submittedName>
</protein>
<evidence type="ECO:0000313" key="2">
    <source>
        <dbReference type="Proteomes" id="UP001239111"/>
    </source>
</evidence>
<reference evidence="1" key="1">
    <citation type="submission" date="2023-04" db="EMBL/GenBank/DDBJ databases">
        <title>A chromosome-level genome assembly of the parasitoid wasp Eretmocerus hayati.</title>
        <authorList>
            <person name="Zhong Y."/>
            <person name="Liu S."/>
            <person name="Liu Y."/>
        </authorList>
    </citation>
    <scope>NUCLEOTIDE SEQUENCE</scope>
    <source>
        <strain evidence="1">ZJU_SS_LIU_2023</strain>
    </source>
</reference>
<evidence type="ECO:0000313" key="1">
    <source>
        <dbReference type="EMBL" id="KAJ8678119.1"/>
    </source>
</evidence>
<keyword evidence="2" id="KW-1185">Reference proteome</keyword>
<gene>
    <name evidence="1" type="ORF">QAD02_013906</name>
</gene>